<sequence length="403" mass="46436">MVKKREDIEKIQDEVGLEWFRSHNPNINNFLDPTTPENHRHMPLASLFSPENHLHSHLNLSNPSRPSPFFPSSSSLSGNNSSPIDPYFSYSQYDENLQRMSVQSAVRGQMGLNQFNNGRPTTTNNPPRSNQNGYDFNTPYYDGASTNSNRNGFRLRSNGFGGNDLQNLAPTLMELRGIVFLVAKDKRGCLYLQKKIEEANPEEIEMLFFELKDHARELMKLLEYPTTQEQKYRLTSVLGWLTVHLTNHMNGNHVIQCCLKIFSNEDNMHILHELVDNCLNIATEKSGCCVLQHFFFLCVFMNYVVQFILAIKEPYVQHAKEDIFAQLAGDYVSLSFNKYSSNVEIINSLNFLMLVQDPYGNYVARSVVMVSKRCVRQTILILIQKHYPFLHSHPYRKRVLAVT</sequence>
<dbReference type="Proteomes" id="UP001060215">
    <property type="component" value="Chromosome 13"/>
</dbReference>
<proteinExistence type="predicted"/>
<organism evidence="1 2">
    <name type="scientific">Camellia lanceoleosa</name>
    <dbReference type="NCBI Taxonomy" id="1840588"/>
    <lineage>
        <taxon>Eukaryota</taxon>
        <taxon>Viridiplantae</taxon>
        <taxon>Streptophyta</taxon>
        <taxon>Embryophyta</taxon>
        <taxon>Tracheophyta</taxon>
        <taxon>Spermatophyta</taxon>
        <taxon>Magnoliopsida</taxon>
        <taxon>eudicotyledons</taxon>
        <taxon>Gunneridae</taxon>
        <taxon>Pentapetalae</taxon>
        <taxon>asterids</taxon>
        <taxon>Ericales</taxon>
        <taxon>Theaceae</taxon>
        <taxon>Camellia</taxon>
    </lineage>
</organism>
<protein>
    <submittedName>
        <fullName evidence="1">Uncharacterized protein</fullName>
    </submittedName>
</protein>
<accession>A0ACC0FR03</accession>
<reference evidence="1 2" key="1">
    <citation type="journal article" date="2022" name="Plant J.">
        <title>Chromosome-level genome of Camellia lanceoleosa provides a valuable resource for understanding genome evolution and self-incompatibility.</title>
        <authorList>
            <person name="Gong W."/>
            <person name="Xiao S."/>
            <person name="Wang L."/>
            <person name="Liao Z."/>
            <person name="Chang Y."/>
            <person name="Mo W."/>
            <person name="Hu G."/>
            <person name="Li W."/>
            <person name="Zhao G."/>
            <person name="Zhu H."/>
            <person name="Hu X."/>
            <person name="Ji K."/>
            <person name="Xiang X."/>
            <person name="Song Q."/>
            <person name="Yuan D."/>
            <person name="Jin S."/>
            <person name="Zhang L."/>
        </authorList>
    </citation>
    <scope>NUCLEOTIDE SEQUENCE [LARGE SCALE GENOMIC DNA]</scope>
    <source>
        <strain evidence="1">SQ_2022a</strain>
    </source>
</reference>
<dbReference type="EMBL" id="CM045770">
    <property type="protein sequence ID" value="KAI7990517.1"/>
    <property type="molecule type" value="Genomic_DNA"/>
</dbReference>
<name>A0ACC0FR03_9ERIC</name>
<gene>
    <name evidence="1" type="ORF">LOK49_LG12G00477</name>
</gene>
<comment type="caution">
    <text evidence="1">The sequence shown here is derived from an EMBL/GenBank/DDBJ whole genome shotgun (WGS) entry which is preliminary data.</text>
</comment>
<evidence type="ECO:0000313" key="2">
    <source>
        <dbReference type="Proteomes" id="UP001060215"/>
    </source>
</evidence>
<keyword evidence="2" id="KW-1185">Reference proteome</keyword>
<evidence type="ECO:0000313" key="1">
    <source>
        <dbReference type="EMBL" id="KAI7990517.1"/>
    </source>
</evidence>